<sequence>MLRLFRLPVMLKSLRFKHEAIPMTVSKTLNKPFIPSESEIKTAQESSRILASHLQSNHQSQTIKLLKNDSTEQVVEIPASAFHLLIDILTQMAQGNAITLIPIHAELTTQEAADILNVSRPYVIKLLESGEIPFTKVGKHRRIRFEDIMNYKDNIDRKRSEVLDKLVEQAQELNMGYE</sequence>
<dbReference type="GO" id="GO:0003677">
    <property type="term" value="F:DNA binding"/>
    <property type="evidence" value="ECO:0007669"/>
    <property type="project" value="InterPro"/>
</dbReference>
<evidence type="ECO:0000313" key="3">
    <source>
        <dbReference type="Proteomes" id="UP000001203"/>
    </source>
</evidence>
<evidence type="ECO:0000313" key="2">
    <source>
        <dbReference type="EMBL" id="ACB52037.1"/>
    </source>
</evidence>
<proteinExistence type="predicted"/>
<feature type="domain" description="Helix-turn-helix" evidence="1">
    <location>
        <begin position="107"/>
        <end position="152"/>
    </location>
</feature>
<keyword evidence="3" id="KW-1185">Reference proteome</keyword>
<dbReference type="Proteomes" id="UP000001203">
    <property type="component" value="Chromosome circular"/>
</dbReference>
<dbReference type="KEGG" id="cyt:cce_2689"/>
<dbReference type="AlphaFoldDB" id="B1WTB5"/>
<organism evidence="2 3">
    <name type="scientific">Crocosphaera subtropica (strain ATCC 51142 / BH68)</name>
    <name type="common">Cyanothece sp. (strain ATCC 51142)</name>
    <dbReference type="NCBI Taxonomy" id="43989"/>
    <lineage>
        <taxon>Bacteria</taxon>
        <taxon>Bacillati</taxon>
        <taxon>Cyanobacteriota</taxon>
        <taxon>Cyanophyceae</taxon>
        <taxon>Oscillatoriophycideae</taxon>
        <taxon>Chroococcales</taxon>
        <taxon>Aphanothecaceae</taxon>
        <taxon>Crocosphaera</taxon>
        <taxon>Crocosphaera subtropica</taxon>
    </lineage>
</organism>
<gene>
    <name evidence="2" type="ordered locus">cce_2689</name>
</gene>
<accession>B1WTB5</accession>
<dbReference type="Pfam" id="PF12728">
    <property type="entry name" value="HTH_17"/>
    <property type="match status" value="1"/>
</dbReference>
<dbReference type="EMBL" id="CP000806">
    <property type="protein sequence ID" value="ACB52037.1"/>
    <property type="molecule type" value="Genomic_DNA"/>
</dbReference>
<dbReference type="NCBIfam" id="TIGR01764">
    <property type="entry name" value="excise"/>
    <property type="match status" value="1"/>
</dbReference>
<dbReference type="SUPFAM" id="SSF46955">
    <property type="entry name" value="Putative DNA-binding domain"/>
    <property type="match status" value="1"/>
</dbReference>
<dbReference type="InterPro" id="IPR010093">
    <property type="entry name" value="SinI_DNA-bd"/>
</dbReference>
<dbReference type="STRING" id="43989.cce_2689"/>
<reference evidence="2 3" key="1">
    <citation type="journal article" date="2008" name="Proc. Natl. Acad. Sci. U.S.A.">
        <title>The genome of Cyanothece 51142, a unicellular diazotrophic cyanobacterium important in the marine nitrogen cycle.</title>
        <authorList>
            <person name="Welsh E.A."/>
            <person name="Liberton M."/>
            <person name="Stoeckel J."/>
            <person name="Loh T."/>
            <person name="Elvitigala T."/>
            <person name="Wang C."/>
            <person name="Wollam A."/>
            <person name="Fulton R.S."/>
            <person name="Clifton S.W."/>
            <person name="Jacobs J.M."/>
            <person name="Aurora R."/>
            <person name="Ghosh B.K."/>
            <person name="Sherman L.A."/>
            <person name="Smith R.D."/>
            <person name="Wilson R.K."/>
            <person name="Pakrasi H.B."/>
        </authorList>
    </citation>
    <scope>NUCLEOTIDE SEQUENCE [LARGE SCALE GENOMIC DNA]</scope>
    <source>
        <strain evidence="3">ATCC 51142 / BH68</strain>
    </source>
</reference>
<dbReference type="InterPro" id="IPR041657">
    <property type="entry name" value="HTH_17"/>
</dbReference>
<dbReference type="eggNOG" id="COG3311">
    <property type="taxonomic scope" value="Bacteria"/>
</dbReference>
<protein>
    <recommendedName>
        <fullName evidence="1">Helix-turn-helix domain-containing protein</fullName>
    </recommendedName>
</protein>
<evidence type="ECO:0000259" key="1">
    <source>
        <dbReference type="Pfam" id="PF12728"/>
    </source>
</evidence>
<dbReference type="HOGENOM" id="CLU_106726_1_0_3"/>
<name>B1WTB5_CROS5</name>
<dbReference type="InterPro" id="IPR009061">
    <property type="entry name" value="DNA-bd_dom_put_sf"/>
</dbReference>